<feature type="compositionally biased region" description="Polar residues" evidence="1">
    <location>
        <begin position="318"/>
        <end position="339"/>
    </location>
</feature>
<protein>
    <recommendedName>
        <fullName evidence="2">DUF4378 domain-containing protein</fullName>
    </recommendedName>
</protein>
<feature type="region of interest" description="Disordered" evidence="1">
    <location>
        <begin position="249"/>
        <end position="339"/>
    </location>
</feature>
<dbReference type="GO" id="GO:0051513">
    <property type="term" value="P:regulation of monopolar cell growth"/>
    <property type="evidence" value="ECO:0007669"/>
    <property type="project" value="InterPro"/>
</dbReference>
<feature type="compositionally biased region" description="Basic and acidic residues" evidence="1">
    <location>
        <begin position="374"/>
        <end position="393"/>
    </location>
</feature>
<evidence type="ECO:0000256" key="1">
    <source>
        <dbReference type="SAM" id="MobiDB-lite"/>
    </source>
</evidence>
<feature type="region of interest" description="Disordered" evidence="1">
    <location>
        <begin position="490"/>
        <end position="529"/>
    </location>
</feature>
<feature type="compositionally biased region" description="Basic and acidic residues" evidence="1">
    <location>
        <begin position="681"/>
        <end position="695"/>
    </location>
</feature>
<dbReference type="OrthoDB" id="769613at2759"/>
<sequence>MVELKKLEMPAKLLDASADDKNLDLQKQIGCISGIFRMFDRRHLLAGRSLSDRSHRKLPSGHALLNTGRREQTPCFSQILQEKHLSKSLNENQTVSLESSRASFSSSSSSFSSLEYSKSSHQEGCSFDRAFFTERSPRNSPKPKNSDHDAKSIGFDLRSDTSVAKSGVQSFDFHNAAEDPTQKDTRGFAIRTSSTEEVKNHAAMHAESPRPLLLSKTRMPNDLNEAIRLLVELKEAPWKFRDHGARDVSLSQASQRTPRFSCDEREFSRPSMDSRDTGKSAAKFRELPRLSLDSRQGSQMASKFVARTSSALEGLDKANTSPRVNRASNLLQDPPSNQKRFPTVVAKLMGLVDESPDLSSADQAITRKSCSSLHEPRDRSSTTRSKGARDAKGDPVQSRDSIVTRPKGHHSSVRHNSRIMTEAAPWKQQDRGHSPHKSRTGYQEAQMKQRTKAIIKEVEARLKGDQFQKQLKDLKVLKQMVDAMRARRLAQTTKDKDHPHKGSNQNLGSPKLSKRPAKAGGSPKAFDPPIVIMKPAKNVDISDALGHPVILLESLSTLPKLHTSNTGNRKTGSANITADRDHSPRVRNIQGILPTDKQFIGRTTENNSSPRFRSNSAGESSGISTKTWTVLSPRLQQRKRGEKSSPATPDSMNKAQIHCNNRNPVESVSPRGKLRSNQSQAREKKDQDDEITREKRVLSCVGDEISPGSYKNMSLALQSTVLQRRSQSSSSRAAILKQKNSALNMNQHIPEKELATIAFEQPSPVSVLDASCYQGEFSPSRAKRSSNSVKDDALCTSGQGCYCPSGLSDGQPLKWSDETNPKKLEGVENFVQLIVLNSTGEEPRTRDLITSKCNLDNPDHGYVLEILLATGFLSRQQAVPFQLHSSGHAINPDLYGVLEQPKQGWFSELEPIYRKADAEKKHRRKLVFDVVNEILSRQMESNAYRHRPDLLLQTGRKPSGRQLLEEVCSEITRLEAENTRSTSSGDDVDFMSGEDVLDRSEGWIDYGMEQSKVALQIERLIFKDLINEVVSDATETGLQHKPSKLRRQPFAECMN</sequence>
<feature type="compositionally biased region" description="Polar residues" evidence="1">
    <location>
        <begin position="560"/>
        <end position="576"/>
    </location>
</feature>
<evidence type="ECO:0000313" key="4">
    <source>
        <dbReference type="Proteomes" id="UP001055439"/>
    </source>
</evidence>
<feature type="compositionally biased region" description="Basic and acidic residues" evidence="1">
    <location>
        <begin position="261"/>
        <end position="288"/>
    </location>
</feature>
<feature type="region of interest" description="Disordered" evidence="1">
    <location>
        <begin position="356"/>
        <end position="446"/>
    </location>
</feature>
<dbReference type="AlphaFoldDB" id="A0A9E7JUM0"/>
<feature type="compositionally biased region" description="Polar residues" evidence="1">
    <location>
        <begin position="357"/>
        <end position="372"/>
    </location>
</feature>
<name>A0A9E7JUM0_9LILI</name>
<feature type="compositionally biased region" description="Polar residues" evidence="1">
    <location>
        <begin position="601"/>
        <end position="630"/>
    </location>
</feature>
<feature type="domain" description="DUF4378" evidence="2">
    <location>
        <begin position="859"/>
        <end position="1028"/>
    </location>
</feature>
<reference evidence="3" key="1">
    <citation type="submission" date="2022-05" db="EMBL/GenBank/DDBJ databases">
        <title>The Musa troglodytarum L. genome provides insights into the mechanism of non-climacteric behaviour and enrichment of carotenoids.</title>
        <authorList>
            <person name="Wang J."/>
        </authorList>
    </citation>
    <scope>NUCLEOTIDE SEQUENCE</scope>
    <source>
        <tissue evidence="3">Leaf</tissue>
    </source>
</reference>
<dbReference type="Pfam" id="PF14309">
    <property type="entry name" value="DUF4378"/>
    <property type="match status" value="1"/>
</dbReference>
<feature type="region of interest" description="Disordered" evidence="1">
    <location>
        <begin position="560"/>
        <end position="695"/>
    </location>
</feature>
<dbReference type="EMBL" id="CP097506">
    <property type="protein sequence ID" value="URD94997.1"/>
    <property type="molecule type" value="Genomic_DNA"/>
</dbReference>
<keyword evidence="4" id="KW-1185">Reference proteome</keyword>
<proteinExistence type="predicted"/>
<dbReference type="Proteomes" id="UP001055439">
    <property type="component" value="Chromosome 4"/>
</dbReference>
<evidence type="ECO:0000313" key="3">
    <source>
        <dbReference type="EMBL" id="URD94997.1"/>
    </source>
</evidence>
<dbReference type="PANTHER" id="PTHR31680">
    <property type="entry name" value="LONGIFOLIA PROTEIN"/>
    <property type="match status" value="1"/>
</dbReference>
<feature type="compositionally biased region" description="Polar residues" evidence="1">
    <location>
        <begin position="645"/>
        <end position="666"/>
    </location>
</feature>
<gene>
    <name evidence="3" type="ORF">MUK42_34656</name>
</gene>
<feature type="region of interest" description="Disordered" evidence="1">
    <location>
        <begin position="131"/>
        <end position="153"/>
    </location>
</feature>
<organism evidence="3 4">
    <name type="scientific">Musa troglodytarum</name>
    <name type="common">fe'i banana</name>
    <dbReference type="NCBI Taxonomy" id="320322"/>
    <lineage>
        <taxon>Eukaryota</taxon>
        <taxon>Viridiplantae</taxon>
        <taxon>Streptophyta</taxon>
        <taxon>Embryophyta</taxon>
        <taxon>Tracheophyta</taxon>
        <taxon>Spermatophyta</taxon>
        <taxon>Magnoliopsida</taxon>
        <taxon>Liliopsida</taxon>
        <taxon>Zingiberales</taxon>
        <taxon>Musaceae</taxon>
        <taxon>Musa</taxon>
    </lineage>
</organism>
<dbReference type="InterPro" id="IPR025486">
    <property type="entry name" value="DUF4378"/>
</dbReference>
<evidence type="ECO:0000259" key="2">
    <source>
        <dbReference type="Pfam" id="PF14309"/>
    </source>
</evidence>
<feature type="region of interest" description="Disordered" evidence="1">
    <location>
        <begin position="1036"/>
        <end position="1055"/>
    </location>
</feature>
<feature type="compositionally biased region" description="Basic residues" evidence="1">
    <location>
        <begin position="406"/>
        <end position="417"/>
    </location>
</feature>
<feature type="compositionally biased region" description="Polar residues" evidence="1">
    <location>
        <begin position="249"/>
        <end position="258"/>
    </location>
</feature>
<dbReference type="PANTHER" id="PTHR31680:SF4">
    <property type="entry name" value="LONGIFOLIA PROTEIN"/>
    <property type="match status" value="1"/>
</dbReference>
<feature type="compositionally biased region" description="Polar residues" evidence="1">
    <location>
        <begin position="293"/>
        <end position="311"/>
    </location>
</feature>
<dbReference type="InterPro" id="IPR033334">
    <property type="entry name" value="LNG1/2"/>
</dbReference>
<accession>A0A9E7JUM0</accession>